<organism evidence="2 3">
    <name type="scientific">Phytophthora palmivora</name>
    <dbReference type="NCBI Taxonomy" id="4796"/>
    <lineage>
        <taxon>Eukaryota</taxon>
        <taxon>Sar</taxon>
        <taxon>Stramenopiles</taxon>
        <taxon>Oomycota</taxon>
        <taxon>Peronosporomycetes</taxon>
        <taxon>Peronosporales</taxon>
        <taxon>Peronosporaceae</taxon>
        <taxon>Phytophthora</taxon>
    </lineage>
</organism>
<keyword evidence="1" id="KW-0175">Coiled coil</keyword>
<dbReference type="OrthoDB" id="129396at2759"/>
<dbReference type="Proteomes" id="UP000237271">
    <property type="component" value="Unassembled WGS sequence"/>
</dbReference>
<feature type="coiled-coil region" evidence="1">
    <location>
        <begin position="65"/>
        <end position="97"/>
    </location>
</feature>
<keyword evidence="3" id="KW-1185">Reference proteome</keyword>
<gene>
    <name evidence="2" type="ORF">PHPALM_12020</name>
</gene>
<evidence type="ECO:0000256" key="1">
    <source>
        <dbReference type="SAM" id="Coils"/>
    </source>
</evidence>
<name>A0A2P4Y0S9_9STRA</name>
<proteinExistence type="predicted"/>
<evidence type="ECO:0000313" key="3">
    <source>
        <dbReference type="Proteomes" id="UP000237271"/>
    </source>
</evidence>
<sequence>MEKQGNTELSELLPYLDVIYDNLSSDEGETDYTVLIDADRHRSATSADRHKTKKFRREVFGLLPYSTELQRRKRAELRALQLEEQQLTAKLAQFAKSPGYITVGTGTKSSVDNDERRKWQGRAMVACEDRLRAERMNREFKSILLQQFKSFQSIRKVLGQNDILEGMEFVEQLQPTADRPFFQLDFSDPILSQLSSNLGQLCLQAELVLPDTNDAVTVAFRTQNKYYDRYCYEITSTTPLACSVQEAGDILWRFISNKDDEAADKTFSFVRMSALSTFRKYEDGSRDVIVGSMSWFLPTEGLEYEGNYWAILSSSPTDPAHSSTVRFCYRLYLKKKGAQPTARTQAIMNCIGKQIRCYLQLQQDAFLAKVDPVQIP</sequence>
<accession>A0A2P4Y0S9</accession>
<dbReference type="EMBL" id="NCKW01006501">
    <property type="protein sequence ID" value="POM71422.1"/>
    <property type="molecule type" value="Genomic_DNA"/>
</dbReference>
<dbReference type="AlphaFoldDB" id="A0A2P4Y0S9"/>
<protein>
    <submittedName>
        <fullName evidence="2">Uncharacterized protein</fullName>
    </submittedName>
</protein>
<reference evidence="2 3" key="1">
    <citation type="journal article" date="2017" name="Genome Biol. Evol.">
        <title>Phytophthora megakarya and P. palmivora, closely related causal agents of cacao black pod rot, underwent increases in genome sizes and gene numbers by different mechanisms.</title>
        <authorList>
            <person name="Ali S.S."/>
            <person name="Shao J."/>
            <person name="Lary D.J."/>
            <person name="Kronmiller B."/>
            <person name="Shen D."/>
            <person name="Strem M.D."/>
            <person name="Amoako-Attah I."/>
            <person name="Akrofi A.Y."/>
            <person name="Begoude B.A."/>
            <person name="Ten Hoopen G.M."/>
            <person name="Coulibaly K."/>
            <person name="Kebe B.I."/>
            <person name="Melnick R.L."/>
            <person name="Guiltinan M.J."/>
            <person name="Tyler B.M."/>
            <person name="Meinhardt L.W."/>
            <person name="Bailey B.A."/>
        </authorList>
    </citation>
    <scope>NUCLEOTIDE SEQUENCE [LARGE SCALE GENOMIC DNA]</scope>
    <source>
        <strain evidence="3">sbr112.9</strain>
    </source>
</reference>
<comment type="caution">
    <text evidence="2">The sequence shown here is derived from an EMBL/GenBank/DDBJ whole genome shotgun (WGS) entry which is preliminary data.</text>
</comment>
<evidence type="ECO:0000313" key="2">
    <source>
        <dbReference type="EMBL" id="POM71422.1"/>
    </source>
</evidence>